<dbReference type="PROSITE" id="PS00667">
    <property type="entry name" value="COMPLEX1_ND1_1"/>
    <property type="match status" value="1"/>
</dbReference>
<dbReference type="Pfam" id="PF00146">
    <property type="entry name" value="NADHdh"/>
    <property type="match status" value="1"/>
</dbReference>
<comment type="subunit">
    <text evidence="5">NDH-1 is composed of 14 different subunits. Subunits NuoA, H, J, K, L, M, N constitute the membrane sector of the complex.</text>
</comment>
<dbReference type="PANTHER" id="PTHR11432:SF3">
    <property type="entry name" value="NADH-UBIQUINONE OXIDOREDUCTASE CHAIN 1"/>
    <property type="match status" value="1"/>
</dbReference>
<sequence length="344" mass="37998">MELAIPVIAVILKVLIVLGAVLTFVAYLTLIERKVLGWIQVRIGPNRVGPWGLLQPLADGAKLLLKEEITVANANKLIYLVAPLIVVTCALAPFGVIPFSKGLGLEHVLGPLAQKFDLDRGVISDINVGILFIFGVSSLGVYGVILGGWASNSKYSLLGGIRAGAQMISYELGLSLAVMGVLLLAGTLSLWQIVEAQSSVLNWYVFRQPLGFLLFLIAGSAEIARTPFDLMECENELVAGYQTEYSSMKFGLFYLGEYAHLLFLSSLMTTLYFGGWQGPILPPVVWFLAKVFFFVFVFVWIRGTYPRLRYDRVMSFGWKFLLPAGIFNVMATAFVYTLWLQYKG</sequence>
<evidence type="ECO:0000256" key="1">
    <source>
        <dbReference type="ARBA" id="ARBA00004141"/>
    </source>
</evidence>
<feature type="transmembrane region" description="Helical" evidence="5">
    <location>
        <begin position="280"/>
        <end position="301"/>
    </location>
</feature>
<organism evidence="7">
    <name type="scientific">Desulfomonile tiedjei</name>
    <dbReference type="NCBI Taxonomy" id="2358"/>
    <lineage>
        <taxon>Bacteria</taxon>
        <taxon>Pseudomonadati</taxon>
        <taxon>Thermodesulfobacteriota</taxon>
        <taxon>Desulfomonilia</taxon>
        <taxon>Desulfomonilales</taxon>
        <taxon>Desulfomonilaceae</taxon>
        <taxon>Desulfomonile</taxon>
    </lineage>
</organism>
<evidence type="ECO:0000256" key="6">
    <source>
        <dbReference type="RuleBase" id="RU000471"/>
    </source>
</evidence>
<evidence type="ECO:0000256" key="3">
    <source>
        <dbReference type="ARBA" id="ARBA00022989"/>
    </source>
</evidence>
<evidence type="ECO:0000256" key="4">
    <source>
        <dbReference type="ARBA" id="ARBA00023136"/>
    </source>
</evidence>
<feature type="transmembrane region" description="Helical" evidence="5">
    <location>
        <begin position="77"/>
        <end position="99"/>
    </location>
</feature>
<proteinExistence type="inferred from homology"/>
<keyword evidence="3 5" id="KW-1133">Transmembrane helix</keyword>
<keyword evidence="2 5" id="KW-0812">Transmembrane</keyword>
<feature type="transmembrane region" description="Helical" evidence="5">
    <location>
        <begin position="172"/>
        <end position="194"/>
    </location>
</feature>
<evidence type="ECO:0000256" key="5">
    <source>
        <dbReference type="HAMAP-Rule" id="MF_01350"/>
    </source>
</evidence>
<dbReference type="InterPro" id="IPR018086">
    <property type="entry name" value="NADH_UbQ_OxRdtase_su1_CS"/>
</dbReference>
<dbReference type="GO" id="GO:0009060">
    <property type="term" value="P:aerobic respiration"/>
    <property type="evidence" value="ECO:0007669"/>
    <property type="project" value="TreeGrafter"/>
</dbReference>
<keyword evidence="5" id="KW-1003">Cell membrane</keyword>
<keyword evidence="4 5" id="KW-0472">Membrane</keyword>
<dbReference type="AlphaFoldDB" id="A0A7C4AQ17"/>
<comment type="subcellular location">
    <subcellularLocation>
        <location evidence="5 6">Cell membrane</location>
        <topology evidence="5 6">Multi-pass membrane protein</topology>
    </subcellularLocation>
    <subcellularLocation>
        <location evidence="1">Membrane</location>
        <topology evidence="1">Multi-pass membrane protein</topology>
    </subcellularLocation>
</comment>
<comment type="similarity">
    <text evidence="5 6">Belongs to the complex I subunit 1 family.</text>
</comment>
<dbReference type="PANTHER" id="PTHR11432">
    <property type="entry name" value="NADH DEHYDROGENASE SUBUNIT 1"/>
    <property type="match status" value="1"/>
</dbReference>
<name>A0A7C4AQ17_9BACT</name>
<dbReference type="HAMAP" id="MF_01350">
    <property type="entry name" value="NDH1_NuoH"/>
    <property type="match status" value="1"/>
</dbReference>
<feature type="transmembrane region" description="Helical" evidence="5">
    <location>
        <begin position="6"/>
        <end position="30"/>
    </location>
</feature>
<dbReference type="GO" id="GO:0003954">
    <property type="term" value="F:NADH dehydrogenase activity"/>
    <property type="evidence" value="ECO:0007669"/>
    <property type="project" value="TreeGrafter"/>
</dbReference>
<accession>A0A7C4AQ17</accession>
<dbReference type="NCBIfam" id="NF004741">
    <property type="entry name" value="PRK06076.1-2"/>
    <property type="match status" value="1"/>
</dbReference>
<keyword evidence="5" id="KW-0830">Ubiquinone</keyword>
<keyword evidence="7" id="KW-0560">Oxidoreductase</keyword>
<comment type="caution">
    <text evidence="7">The sequence shown here is derived from an EMBL/GenBank/DDBJ whole genome shotgun (WGS) entry which is preliminary data.</text>
</comment>
<gene>
    <name evidence="5 7" type="primary">nuoH</name>
    <name evidence="7" type="ORF">ENV54_00365</name>
</gene>
<dbReference type="EMBL" id="DTGT01000012">
    <property type="protein sequence ID" value="HGH59728.1"/>
    <property type="molecule type" value="Genomic_DNA"/>
</dbReference>
<comment type="function">
    <text evidence="5">NDH-1 shuttles electrons from NADH, via FMN and iron-sulfur (Fe-S) centers, to quinones in the respiratory chain. The immediate electron acceptor for the enzyme in this species is believed to be ubiquinone. Couples the redox reaction to proton translocation (for every two electrons transferred, four hydrogen ions are translocated across the cytoplasmic membrane), and thus conserves the redox energy in a proton gradient. This subunit may bind ubiquinone.</text>
</comment>
<dbReference type="GO" id="GO:0016655">
    <property type="term" value="F:oxidoreductase activity, acting on NAD(P)H, quinone or similar compound as acceptor"/>
    <property type="evidence" value="ECO:0007669"/>
    <property type="project" value="UniProtKB-UniRule"/>
</dbReference>
<comment type="catalytic activity">
    <reaction evidence="5">
        <text>a quinone + NADH + 5 H(+)(in) = a quinol + NAD(+) + 4 H(+)(out)</text>
        <dbReference type="Rhea" id="RHEA:57888"/>
        <dbReference type="ChEBI" id="CHEBI:15378"/>
        <dbReference type="ChEBI" id="CHEBI:24646"/>
        <dbReference type="ChEBI" id="CHEBI:57540"/>
        <dbReference type="ChEBI" id="CHEBI:57945"/>
        <dbReference type="ChEBI" id="CHEBI:132124"/>
    </reaction>
</comment>
<keyword evidence="5 6" id="KW-0520">NAD</keyword>
<feature type="transmembrane region" description="Helical" evidence="5">
    <location>
        <begin position="200"/>
        <end position="221"/>
    </location>
</feature>
<feature type="transmembrane region" description="Helical" evidence="5">
    <location>
        <begin position="126"/>
        <end position="151"/>
    </location>
</feature>
<feature type="transmembrane region" description="Helical" evidence="5">
    <location>
        <begin position="252"/>
        <end position="274"/>
    </location>
</feature>
<keyword evidence="5" id="KW-0874">Quinone</keyword>
<dbReference type="InterPro" id="IPR001694">
    <property type="entry name" value="NADH_UbQ_OxRdtase_su1/FPO"/>
</dbReference>
<dbReference type="GO" id="GO:0005886">
    <property type="term" value="C:plasma membrane"/>
    <property type="evidence" value="ECO:0007669"/>
    <property type="project" value="UniProtKB-SubCell"/>
</dbReference>
<evidence type="ECO:0000313" key="7">
    <source>
        <dbReference type="EMBL" id="HGH59728.1"/>
    </source>
</evidence>
<keyword evidence="5" id="KW-1278">Translocase</keyword>
<reference evidence="7" key="1">
    <citation type="journal article" date="2020" name="mSystems">
        <title>Genome- and Community-Level Interaction Insights into Carbon Utilization and Element Cycling Functions of Hydrothermarchaeota in Hydrothermal Sediment.</title>
        <authorList>
            <person name="Zhou Z."/>
            <person name="Liu Y."/>
            <person name="Xu W."/>
            <person name="Pan J."/>
            <person name="Luo Z.H."/>
            <person name="Li M."/>
        </authorList>
    </citation>
    <scope>NUCLEOTIDE SEQUENCE [LARGE SCALE GENOMIC DNA]</scope>
    <source>
        <strain evidence="7">SpSt-769</strain>
    </source>
</reference>
<dbReference type="GO" id="GO:0048038">
    <property type="term" value="F:quinone binding"/>
    <property type="evidence" value="ECO:0007669"/>
    <property type="project" value="UniProtKB-KW"/>
</dbReference>
<protein>
    <recommendedName>
        <fullName evidence="5">NADH-quinone oxidoreductase subunit H</fullName>
        <ecNumber evidence="5">7.1.1.-</ecNumber>
    </recommendedName>
    <alternativeName>
        <fullName evidence="5">NADH dehydrogenase I subunit H</fullName>
    </alternativeName>
    <alternativeName>
        <fullName evidence="5">NDH-1 subunit H</fullName>
    </alternativeName>
</protein>
<evidence type="ECO:0000256" key="2">
    <source>
        <dbReference type="ARBA" id="ARBA00022692"/>
    </source>
</evidence>
<dbReference type="EC" id="7.1.1.-" evidence="5"/>
<dbReference type="PROSITE" id="PS00668">
    <property type="entry name" value="COMPLEX1_ND1_2"/>
    <property type="match status" value="1"/>
</dbReference>
<feature type="transmembrane region" description="Helical" evidence="5">
    <location>
        <begin position="321"/>
        <end position="342"/>
    </location>
</feature>